<organism evidence="7 8">
    <name type="scientific">Ceratodon purpureus</name>
    <name type="common">Fire moss</name>
    <name type="synonym">Dicranum purpureum</name>
    <dbReference type="NCBI Taxonomy" id="3225"/>
    <lineage>
        <taxon>Eukaryota</taxon>
        <taxon>Viridiplantae</taxon>
        <taxon>Streptophyta</taxon>
        <taxon>Embryophyta</taxon>
        <taxon>Bryophyta</taxon>
        <taxon>Bryophytina</taxon>
        <taxon>Bryopsida</taxon>
        <taxon>Dicranidae</taxon>
        <taxon>Pseudoditrichales</taxon>
        <taxon>Ditrichaceae</taxon>
        <taxon>Ceratodon</taxon>
    </lineage>
</organism>
<dbReference type="PANTHER" id="PTHR44329:SF288">
    <property type="entry name" value="MITOGEN-ACTIVATED PROTEIN KINASE KINASE KINASE 20"/>
    <property type="match status" value="1"/>
</dbReference>
<evidence type="ECO:0000256" key="5">
    <source>
        <dbReference type="SAM" id="MobiDB-lite"/>
    </source>
</evidence>
<evidence type="ECO:0000313" key="7">
    <source>
        <dbReference type="EMBL" id="KAG0558404.1"/>
    </source>
</evidence>
<dbReference type="InterPro" id="IPR001245">
    <property type="entry name" value="Ser-Thr/Tyr_kinase_cat_dom"/>
</dbReference>
<dbReference type="EMBL" id="CM026431">
    <property type="protein sequence ID" value="KAG0558404.1"/>
    <property type="molecule type" value="Genomic_DNA"/>
</dbReference>
<reference evidence="7" key="1">
    <citation type="submission" date="2020-06" db="EMBL/GenBank/DDBJ databases">
        <title>WGS assembly of Ceratodon purpureus strain R40.</title>
        <authorList>
            <person name="Carey S.B."/>
            <person name="Jenkins J."/>
            <person name="Shu S."/>
            <person name="Lovell J.T."/>
            <person name="Sreedasyam A."/>
            <person name="Maumus F."/>
            <person name="Tiley G.P."/>
            <person name="Fernandez-Pozo N."/>
            <person name="Barry K."/>
            <person name="Chen C."/>
            <person name="Wang M."/>
            <person name="Lipzen A."/>
            <person name="Daum C."/>
            <person name="Saski C.A."/>
            <person name="Payton A.C."/>
            <person name="Mcbreen J.C."/>
            <person name="Conrad R.E."/>
            <person name="Kollar L.M."/>
            <person name="Olsson S."/>
            <person name="Huttunen S."/>
            <person name="Landis J.B."/>
            <person name="Wickett N.J."/>
            <person name="Johnson M.G."/>
            <person name="Rensing S.A."/>
            <person name="Grimwood J."/>
            <person name="Schmutz J."/>
            <person name="Mcdaniel S.F."/>
        </authorList>
    </citation>
    <scope>NUCLEOTIDE SEQUENCE</scope>
    <source>
        <strain evidence="7">R40</strain>
    </source>
</reference>
<sequence length="415" mass="46735">MAEAGAGIVGLRSGGEDGGSGAGVVAEAYSGVVSDEYCTAVASTYFTDAMSQQQISSLIDASRKQGTWSELKHDGPRHDGSSSQAQSDAATWEELKRSHPYVFVDSPKGLLQLGRVIAEGGQATIHEAKMPWDKKWDTVVKVFKMEGFSLADLQRQWPQATKTPPYSTFFDDIYYRPCKNIELGRVVFGEVLLNCNSIYEATVLKDGRFAFVMKRYWGDLRSLINLKVGNNNSRGPPFSHAKALSIMLEIAKGMKELHDRGVLHRDLKAANVLIDGNPLENGWWWCEVADYESSMQVQGTGFWRAPEVLKELLKLPCDRDEGIWTEKVDIYSYAMTCYEVLTGHIPFFGYVKSDWERVIDGERPHLPDFVEPSLKGLVERCWDVEPHNRPEFNTIAEELKLLHEAEERRNVHHPC</sequence>
<protein>
    <recommendedName>
        <fullName evidence="6">Protein kinase domain-containing protein</fullName>
    </recommendedName>
</protein>
<dbReference type="PROSITE" id="PS50011">
    <property type="entry name" value="PROTEIN_KINASE_DOM"/>
    <property type="match status" value="1"/>
</dbReference>
<dbReference type="Pfam" id="PF07714">
    <property type="entry name" value="PK_Tyr_Ser-Thr"/>
    <property type="match status" value="1"/>
</dbReference>
<dbReference type="InterPro" id="IPR000719">
    <property type="entry name" value="Prot_kinase_dom"/>
</dbReference>
<dbReference type="GO" id="GO:0004674">
    <property type="term" value="F:protein serine/threonine kinase activity"/>
    <property type="evidence" value="ECO:0007669"/>
    <property type="project" value="TreeGrafter"/>
</dbReference>
<dbReference type="PROSITE" id="PS00108">
    <property type="entry name" value="PROTEIN_KINASE_ST"/>
    <property type="match status" value="1"/>
</dbReference>
<dbReference type="PANTHER" id="PTHR44329">
    <property type="entry name" value="SERINE/THREONINE-PROTEIN KINASE TNNI3K-RELATED"/>
    <property type="match status" value="1"/>
</dbReference>
<dbReference type="SUPFAM" id="SSF56112">
    <property type="entry name" value="Protein kinase-like (PK-like)"/>
    <property type="match status" value="1"/>
</dbReference>
<feature type="region of interest" description="Disordered" evidence="5">
    <location>
        <begin position="1"/>
        <end position="20"/>
    </location>
</feature>
<comment type="caution">
    <text evidence="7">The sequence shown here is derived from an EMBL/GenBank/DDBJ whole genome shotgun (WGS) entry which is preliminary data.</text>
</comment>
<feature type="domain" description="Protein kinase" evidence="6">
    <location>
        <begin position="111"/>
        <end position="402"/>
    </location>
</feature>
<evidence type="ECO:0000256" key="4">
    <source>
        <dbReference type="ARBA" id="ARBA00022840"/>
    </source>
</evidence>
<dbReference type="AlphaFoldDB" id="A0A8T0GJI9"/>
<dbReference type="InterPro" id="IPR008271">
    <property type="entry name" value="Ser/Thr_kinase_AS"/>
</dbReference>
<feature type="region of interest" description="Disordered" evidence="5">
    <location>
        <begin position="66"/>
        <end position="90"/>
    </location>
</feature>
<keyword evidence="8" id="KW-1185">Reference proteome</keyword>
<proteinExistence type="predicted"/>
<keyword evidence="4" id="KW-0067">ATP-binding</keyword>
<dbReference type="SMART" id="SM00220">
    <property type="entry name" value="S_TKc"/>
    <property type="match status" value="1"/>
</dbReference>
<keyword evidence="3" id="KW-0418">Kinase</keyword>
<gene>
    <name evidence="7" type="ORF">KC19_10G025800</name>
</gene>
<evidence type="ECO:0000256" key="2">
    <source>
        <dbReference type="ARBA" id="ARBA00022741"/>
    </source>
</evidence>
<dbReference type="Proteomes" id="UP000822688">
    <property type="component" value="Chromosome 10"/>
</dbReference>
<keyword evidence="2" id="KW-0547">Nucleotide-binding</keyword>
<feature type="compositionally biased region" description="Low complexity" evidence="5">
    <location>
        <begin position="81"/>
        <end position="90"/>
    </location>
</feature>
<evidence type="ECO:0000256" key="3">
    <source>
        <dbReference type="ARBA" id="ARBA00022777"/>
    </source>
</evidence>
<keyword evidence="1" id="KW-0808">Transferase</keyword>
<evidence type="ECO:0000259" key="6">
    <source>
        <dbReference type="PROSITE" id="PS50011"/>
    </source>
</evidence>
<dbReference type="InterPro" id="IPR011009">
    <property type="entry name" value="Kinase-like_dom_sf"/>
</dbReference>
<evidence type="ECO:0000313" key="8">
    <source>
        <dbReference type="Proteomes" id="UP000822688"/>
    </source>
</evidence>
<dbReference type="GO" id="GO:0005524">
    <property type="term" value="F:ATP binding"/>
    <property type="evidence" value="ECO:0007669"/>
    <property type="project" value="UniProtKB-KW"/>
</dbReference>
<feature type="compositionally biased region" description="Basic and acidic residues" evidence="5">
    <location>
        <begin position="70"/>
        <end position="80"/>
    </location>
</feature>
<dbReference type="InterPro" id="IPR051681">
    <property type="entry name" value="Ser/Thr_Kinases-Pseudokinases"/>
</dbReference>
<evidence type="ECO:0000256" key="1">
    <source>
        <dbReference type="ARBA" id="ARBA00022679"/>
    </source>
</evidence>
<dbReference type="Gene3D" id="1.10.510.10">
    <property type="entry name" value="Transferase(Phosphotransferase) domain 1"/>
    <property type="match status" value="1"/>
</dbReference>
<name>A0A8T0GJI9_CERPU</name>
<accession>A0A8T0GJI9</accession>